<evidence type="ECO:0000313" key="8">
    <source>
        <dbReference type="Proteomes" id="UP000287224"/>
    </source>
</evidence>
<evidence type="ECO:0000256" key="1">
    <source>
        <dbReference type="ARBA" id="ARBA00004141"/>
    </source>
</evidence>
<feature type="transmembrane region" description="Helical" evidence="5">
    <location>
        <begin position="21"/>
        <end position="46"/>
    </location>
</feature>
<dbReference type="Pfam" id="PF06271">
    <property type="entry name" value="RDD"/>
    <property type="match status" value="1"/>
</dbReference>
<dbReference type="OrthoDB" id="9787732at2"/>
<feature type="transmembrane region" description="Helical" evidence="5">
    <location>
        <begin position="181"/>
        <end position="201"/>
    </location>
</feature>
<keyword evidence="8" id="KW-1185">Reference proteome</keyword>
<keyword evidence="2 5" id="KW-0812">Transmembrane</keyword>
<keyword evidence="3 5" id="KW-1133">Transmembrane helix</keyword>
<evidence type="ECO:0000259" key="6">
    <source>
        <dbReference type="Pfam" id="PF06271"/>
    </source>
</evidence>
<accession>A0A401ZS70</accession>
<dbReference type="AlphaFoldDB" id="A0A401ZS70"/>
<keyword evidence="4 5" id="KW-0472">Membrane</keyword>
<dbReference type="GO" id="GO:0016020">
    <property type="term" value="C:membrane"/>
    <property type="evidence" value="ECO:0007669"/>
    <property type="project" value="UniProtKB-SubCell"/>
</dbReference>
<evidence type="ECO:0000313" key="7">
    <source>
        <dbReference type="EMBL" id="GCE09693.1"/>
    </source>
</evidence>
<evidence type="ECO:0000256" key="2">
    <source>
        <dbReference type="ARBA" id="ARBA00022692"/>
    </source>
</evidence>
<evidence type="ECO:0000256" key="4">
    <source>
        <dbReference type="ARBA" id="ARBA00023136"/>
    </source>
</evidence>
<evidence type="ECO:0000256" key="5">
    <source>
        <dbReference type="SAM" id="Phobius"/>
    </source>
</evidence>
<proteinExistence type="predicted"/>
<dbReference type="EMBL" id="BIFQ01000002">
    <property type="protein sequence ID" value="GCE09693.1"/>
    <property type="molecule type" value="Genomic_DNA"/>
</dbReference>
<dbReference type="PANTHER" id="PTHR38480:SF1">
    <property type="entry name" value="SLR0254 PROTEIN"/>
    <property type="match status" value="1"/>
</dbReference>
<gene>
    <name evidence="7" type="ORF">KDAU_70220</name>
</gene>
<comment type="subcellular location">
    <subcellularLocation>
        <location evidence="1">Membrane</location>
        <topology evidence="1">Multi-pass membrane protein</topology>
    </subcellularLocation>
</comment>
<feature type="transmembrane region" description="Helical" evidence="5">
    <location>
        <begin position="66"/>
        <end position="89"/>
    </location>
</feature>
<dbReference type="InterPro" id="IPR010432">
    <property type="entry name" value="RDD"/>
</dbReference>
<feature type="domain" description="RDD" evidence="6">
    <location>
        <begin position="21"/>
        <end position="157"/>
    </location>
</feature>
<organism evidence="7 8">
    <name type="scientific">Dictyobacter aurantiacus</name>
    <dbReference type="NCBI Taxonomy" id="1936993"/>
    <lineage>
        <taxon>Bacteria</taxon>
        <taxon>Bacillati</taxon>
        <taxon>Chloroflexota</taxon>
        <taxon>Ktedonobacteria</taxon>
        <taxon>Ktedonobacterales</taxon>
        <taxon>Dictyobacteraceae</taxon>
        <taxon>Dictyobacter</taxon>
    </lineage>
</organism>
<dbReference type="RefSeq" id="WP_126602356.1">
    <property type="nucleotide sequence ID" value="NZ_BIFQ01000002.1"/>
</dbReference>
<name>A0A401ZS70_9CHLR</name>
<comment type="caution">
    <text evidence="7">The sequence shown here is derived from an EMBL/GenBank/DDBJ whole genome shotgun (WGS) entry which is preliminary data.</text>
</comment>
<reference evidence="8" key="1">
    <citation type="submission" date="2018-12" db="EMBL/GenBank/DDBJ databases">
        <title>Tengunoibacter tsumagoiensis gen. nov., sp. nov., Dictyobacter kobayashii sp. nov., D. alpinus sp. nov., and D. joshuensis sp. nov. and description of Dictyobacteraceae fam. nov. within the order Ktedonobacterales isolated from Tengu-no-mugimeshi.</title>
        <authorList>
            <person name="Wang C.M."/>
            <person name="Zheng Y."/>
            <person name="Sakai Y."/>
            <person name="Toyoda A."/>
            <person name="Minakuchi Y."/>
            <person name="Abe K."/>
            <person name="Yokota A."/>
            <person name="Yabe S."/>
        </authorList>
    </citation>
    <scope>NUCLEOTIDE SEQUENCE [LARGE SCALE GENOMIC DNA]</scope>
    <source>
        <strain evidence="8">S-27</strain>
    </source>
</reference>
<protein>
    <recommendedName>
        <fullName evidence="6">RDD domain-containing protein</fullName>
    </recommendedName>
</protein>
<evidence type="ECO:0000256" key="3">
    <source>
        <dbReference type="ARBA" id="ARBA00022989"/>
    </source>
</evidence>
<dbReference type="Proteomes" id="UP000287224">
    <property type="component" value="Unassembled WGS sequence"/>
</dbReference>
<dbReference type="PANTHER" id="PTHR38480">
    <property type="entry name" value="SLR0254 PROTEIN"/>
    <property type="match status" value="1"/>
</dbReference>
<sequence>MQIDGVVGTKSGPPAIRIRVFFARVGAAIIDFIILSSLQIWSSAIFGVVDPASGNNYSFDGDGFSLAFGGIPFIHPVWLYLIAFVYFFVQETLFGTTIGKLLFGLHVTGMRGERLTWLASLWRNLLRFLDMLPLCYIIGLFSCCLSHGFQRVGDRVAHTLVLPIKATPTASYPIETMLKRYVALCIVVLALAGFGLNYMYYYRPSLDIQGWVNINNSYQFQSSNTVPPCGKVSAQASDIVVNRHIRLLQTKASTWNDGTVTYPIVYADKVTCTAHITLNWHGFLHGWSVSTVRIDD</sequence>